<name>A0AA46AD88_9BACL</name>
<dbReference type="Pfam" id="PF00877">
    <property type="entry name" value="NLPC_P60"/>
    <property type="match status" value="2"/>
</dbReference>
<dbReference type="PROSITE" id="PS51935">
    <property type="entry name" value="NLPC_P60"/>
    <property type="match status" value="2"/>
</dbReference>
<dbReference type="GO" id="GO:0008234">
    <property type="term" value="F:cysteine-type peptidase activity"/>
    <property type="evidence" value="ECO:0007669"/>
    <property type="project" value="UniProtKB-KW"/>
</dbReference>
<accession>A0AA46AD88</accession>
<keyword evidence="8" id="KW-1185">Reference proteome</keyword>
<keyword evidence="5" id="KW-0732">Signal</keyword>
<evidence type="ECO:0000256" key="5">
    <source>
        <dbReference type="SAM" id="SignalP"/>
    </source>
</evidence>
<sequence>MLTKKHLTKVTGTLAVTTMLSVVVPFSASNVVTETGEKGFWQNVLVNIGIQKANAASNETQNVQTFGDKIIQTGQKYLGTPYKYGARSGDTRYFDCSSFVQHVFKQNGVSLPRSSRQQATVGKSVAKSQLQKGDLLFFKLRSSGGKIAHVGIYAGNNKVLHTYGKGGVRFDSLSTPWLEWGLVSAKRVVPAGVDHTNAGNQAADKPGTNLEQSNEDAQRLALADKIIQTGHKYLGTPYEFGAKAGQTATFDCSSFVQYVYKQHGISLPRSSRQQATVGQTVSKSQLQKGDLVFFTRKDTAPNVGHVAIYVGDGKILHTYGKGGVRYDSLSTDWLAKSYVTAKRVIK</sequence>
<feature type="domain" description="NlpC/P60" evidence="6">
    <location>
        <begin position="64"/>
        <end position="189"/>
    </location>
</feature>
<feature type="signal peptide" evidence="5">
    <location>
        <begin position="1"/>
        <end position="28"/>
    </location>
</feature>
<dbReference type="Proteomes" id="UP001157946">
    <property type="component" value="Unassembled WGS sequence"/>
</dbReference>
<evidence type="ECO:0000256" key="3">
    <source>
        <dbReference type="ARBA" id="ARBA00022801"/>
    </source>
</evidence>
<protein>
    <submittedName>
        <fullName evidence="7">Cell wall-associated hydrolase, NlpC family</fullName>
    </submittedName>
</protein>
<dbReference type="InterPro" id="IPR038765">
    <property type="entry name" value="Papain-like_cys_pep_sf"/>
</dbReference>
<dbReference type="InterPro" id="IPR051202">
    <property type="entry name" value="Peptidase_C40"/>
</dbReference>
<dbReference type="RefSeq" id="WP_284723908.1">
    <property type="nucleotide sequence ID" value="NZ_FXTU01000001.1"/>
</dbReference>
<dbReference type="SUPFAM" id="SSF54001">
    <property type="entry name" value="Cysteine proteinases"/>
    <property type="match status" value="2"/>
</dbReference>
<keyword evidence="4" id="KW-0788">Thiol protease</keyword>
<evidence type="ECO:0000256" key="2">
    <source>
        <dbReference type="ARBA" id="ARBA00022670"/>
    </source>
</evidence>
<evidence type="ECO:0000313" key="8">
    <source>
        <dbReference type="Proteomes" id="UP001157946"/>
    </source>
</evidence>
<dbReference type="PANTHER" id="PTHR47053">
    <property type="entry name" value="MUREIN DD-ENDOPEPTIDASE MEPH-RELATED"/>
    <property type="match status" value="1"/>
</dbReference>
<comment type="similarity">
    <text evidence="1">Belongs to the peptidase C40 family.</text>
</comment>
<dbReference type="AlphaFoldDB" id="A0AA46AD88"/>
<feature type="domain" description="NlpC/P60" evidence="6">
    <location>
        <begin position="220"/>
        <end position="345"/>
    </location>
</feature>
<keyword evidence="3 7" id="KW-0378">Hydrolase</keyword>
<dbReference type="PANTHER" id="PTHR47053:SF1">
    <property type="entry name" value="MUREIN DD-ENDOPEPTIDASE MEPH-RELATED"/>
    <property type="match status" value="1"/>
</dbReference>
<evidence type="ECO:0000313" key="7">
    <source>
        <dbReference type="EMBL" id="SMP03778.1"/>
    </source>
</evidence>
<evidence type="ECO:0000259" key="6">
    <source>
        <dbReference type="PROSITE" id="PS51935"/>
    </source>
</evidence>
<evidence type="ECO:0000256" key="1">
    <source>
        <dbReference type="ARBA" id="ARBA00007074"/>
    </source>
</evidence>
<dbReference type="EMBL" id="FXTU01000001">
    <property type="protein sequence ID" value="SMP03778.1"/>
    <property type="molecule type" value="Genomic_DNA"/>
</dbReference>
<dbReference type="InterPro" id="IPR000064">
    <property type="entry name" value="NLP_P60_dom"/>
</dbReference>
<evidence type="ECO:0000256" key="4">
    <source>
        <dbReference type="ARBA" id="ARBA00022807"/>
    </source>
</evidence>
<proteinExistence type="inferred from homology"/>
<reference evidence="7" key="1">
    <citation type="submission" date="2017-05" db="EMBL/GenBank/DDBJ databases">
        <authorList>
            <person name="Varghese N."/>
            <person name="Submissions S."/>
        </authorList>
    </citation>
    <scope>NUCLEOTIDE SEQUENCE</scope>
    <source>
        <strain evidence="7">DSM 45262</strain>
    </source>
</reference>
<dbReference type="Gene3D" id="3.90.1720.10">
    <property type="entry name" value="endopeptidase domain like (from Nostoc punctiforme)"/>
    <property type="match status" value="2"/>
</dbReference>
<dbReference type="GO" id="GO:0006508">
    <property type="term" value="P:proteolysis"/>
    <property type="evidence" value="ECO:0007669"/>
    <property type="project" value="UniProtKB-KW"/>
</dbReference>
<gene>
    <name evidence="7" type="ORF">SAMN06265361_101479</name>
</gene>
<comment type="caution">
    <text evidence="7">The sequence shown here is derived from an EMBL/GenBank/DDBJ whole genome shotgun (WGS) entry which is preliminary data.</text>
</comment>
<organism evidence="7 8">
    <name type="scientific">Laceyella tengchongensis</name>
    <dbReference type="NCBI Taxonomy" id="574699"/>
    <lineage>
        <taxon>Bacteria</taxon>
        <taxon>Bacillati</taxon>
        <taxon>Bacillota</taxon>
        <taxon>Bacilli</taxon>
        <taxon>Bacillales</taxon>
        <taxon>Thermoactinomycetaceae</taxon>
        <taxon>Laceyella</taxon>
    </lineage>
</organism>
<feature type="chain" id="PRO_5041432341" evidence="5">
    <location>
        <begin position="29"/>
        <end position="346"/>
    </location>
</feature>
<keyword evidence="2" id="KW-0645">Protease</keyword>